<name>A0A1E3H0Q0_9HYPH</name>
<dbReference type="EMBL" id="MCRJ01000069">
    <property type="protein sequence ID" value="ODN69887.1"/>
    <property type="molecule type" value="Genomic_DNA"/>
</dbReference>
<dbReference type="AlphaFoldDB" id="A0A1E3H0Q0"/>
<gene>
    <name evidence="1" type="ORF">A6302_02769</name>
</gene>
<accession>A0A1E3H0Q0</accession>
<dbReference type="Proteomes" id="UP000094622">
    <property type="component" value="Unassembled WGS sequence"/>
</dbReference>
<sequence length="157" mass="16314">MAGGRLVRGRGVAHTGTTAQTVIDRVTVPGGAMGPNGALRISALWQYTDSATNKILRARTAAAGGDGLTGHTVAEVTVSTTRTFIDTRIWRNQNSQSVQAGFRAAATNAIAGTATTDYATGAQDTSVDFDVVFTAELASGSANAQLVWWMVEVFHGA</sequence>
<organism evidence="1 2">
    <name type="scientific">Methylobrevis pamukkalensis</name>
    <dbReference type="NCBI Taxonomy" id="1439726"/>
    <lineage>
        <taxon>Bacteria</taxon>
        <taxon>Pseudomonadati</taxon>
        <taxon>Pseudomonadota</taxon>
        <taxon>Alphaproteobacteria</taxon>
        <taxon>Hyphomicrobiales</taxon>
        <taxon>Pleomorphomonadaceae</taxon>
        <taxon>Methylobrevis</taxon>
    </lineage>
</organism>
<keyword evidence="2" id="KW-1185">Reference proteome</keyword>
<comment type="caution">
    <text evidence="1">The sequence shown here is derived from an EMBL/GenBank/DDBJ whole genome shotgun (WGS) entry which is preliminary data.</text>
</comment>
<reference evidence="1 2" key="1">
    <citation type="submission" date="2016-07" db="EMBL/GenBank/DDBJ databases">
        <title>Draft Genome Sequence of Methylobrevis pamukkalensis PK2.</title>
        <authorList>
            <person name="Vasilenko O.V."/>
            <person name="Doronina N.V."/>
            <person name="Shmareva M.N."/>
            <person name="Tarlachkov S.V."/>
            <person name="Mustakhimov I."/>
            <person name="Trotsenko Y.A."/>
        </authorList>
    </citation>
    <scope>NUCLEOTIDE SEQUENCE [LARGE SCALE GENOMIC DNA]</scope>
    <source>
        <strain evidence="1 2">PK2</strain>
    </source>
</reference>
<evidence type="ECO:0000313" key="1">
    <source>
        <dbReference type="EMBL" id="ODN69887.1"/>
    </source>
</evidence>
<evidence type="ECO:0000313" key="2">
    <source>
        <dbReference type="Proteomes" id="UP000094622"/>
    </source>
</evidence>
<protein>
    <submittedName>
        <fullName evidence="1">Uncharacterized protein</fullName>
    </submittedName>
</protein>
<proteinExistence type="predicted"/>